<dbReference type="RefSeq" id="WP_163647183.1">
    <property type="nucleotide sequence ID" value="NZ_WWDI01000166.1"/>
</dbReference>
<evidence type="ECO:0000313" key="3">
    <source>
        <dbReference type="Proteomes" id="UP000477402"/>
    </source>
</evidence>
<dbReference type="EMBL" id="WWDJ01000056">
    <property type="protein sequence ID" value="NEX55705.1"/>
    <property type="molecule type" value="Genomic_DNA"/>
</dbReference>
<feature type="region of interest" description="Disordered" evidence="1">
    <location>
        <begin position="1"/>
        <end position="28"/>
    </location>
</feature>
<dbReference type="AlphaFoldDB" id="A0A6M0M8Y7"/>
<protein>
    <submittedName>
        <fullName evidence="2">Uncharacterized protein</fullName>
    </submittedName>
</protein>
<name>A0A6M0M8Y7_9LACT</name>
<evidence type="ECO:0000313" key="2">
    <source>
        <dbReference type="EMBL" id="NEX55705.1"/>
    </source>
</evidence>
<reference evidence="2 3" key="1">
    <citation type="submission" date="2019-12" db="EMBL/GenBank/DDBJ databases">
        <title>Draft Genome Sequences of L. lactis strains MS22333, MS22334, MS22336, and MS22337, Isolated from Spontaneous Fermented Camel Milk in Ethiopia.</title>
        <authorList>
            <person name="Bragason E."/>
            <person name="Hansen E.B."/>
            <person name="Guya M.E."/>
            <person name="Berhe T."/>
        </authorList>
    </citation>
    <scope>NUCLEOTIDE SEQUENCE [LARGE SCALE GENOMIC DNA]</scope>
    <source>
        <strain evidence="2 3">MS22336</strain>
    </source>
</reference>
<comment type="caution">
    <text evidence="2">The sequence shown here is derived from an EMBL/GenBank/DDBJ whole genome shotgun (WGS) entry which is preliminary data.</text>
</comment>
<proteinExistence type="predicted"/>
<evidence type="ECO:0000256" key="1">
    <source>
        <dbReference type="SAM" id="MobiDB-lite"/>
    </source>
</evidence>
<sequence length="46" mass="5228">MSALLKQRTKGLALSQQAGKAKWQEGRRSRSSDAYIKTNLKFAFKK</sequence>
<dbReference type="Proteomes" id="UP000477402">
    <property type="component" value="Unassembled WGS sequence"/>
</dbReference>
<accession>A0A6M0M8Y7</accession>
<gene>
    <name evidence="2" type="ORF">GTP08_08410</name>
</gene>
<organism evidence="2 3">
    <name type="scientific">Lactococcus lactis</name>
    <dbReference type="NCBI Taxonomy" id="1358"/>
    <lineage>
        <taxon>Bacteria</taxon>
        <taxon>Bacillati</taxon>
        <taxon>Bacillota</taxon>
        <taxon>Bacilli</taxon>
        <taxon>Lactobacillales</taxon>
        <taxon>Streptococcaceae</taxon>
        <taxon>Lactococcus</taxon>
    </lineage>
</organism>